<name>A0A4C1VJK1_EUMVA</name>
<protein>
    <submittedName>
        <fullName evidence="2">Uncharacterized protein</fullName>
    </submittedName>
</protein>
<evidence type="ECO:0000313" key="3">
    <source>
        <dbReference type="Proteomes" id="UP000299102"/>
    </source>
</evidence>
<evidence type="ECO:0000256" key="1">
    <source>
        <dbReference type="SAM" id="MobiDB-lite"/>
    </source>
</evidence>
<gene>
    <name evidence="2" type="ORF">EVAR_23673_1</name>
</gene>
<feature type="region of interest" description="Disordered" evidence="1">
    <location>
        <begin position="8"/>
        <end position="30"/>
    </location>
</feature>
<accession>A0A4C1VJK1</accession>
<dbReference type="AlphaFoldDB" id="A0A4C1VJK1"/>
<dbReference type="Proteomes" id="UP000299102">
    <property type="component" value="Unassembled WGS sequence"/>
</dbReference>
<proteinExistence type="predicted"/>
<organism evidence="2 3">
    <name type="scientific">Eumeta variegata</name>
    <name type="common">Bagworm moth</name>
    <name type="synonym">Eumeta japonica</name>
    <dbReference type="NCBI Taxonomy" id="151549"/>
    <lineage>
        <taxon>Eukaryota</taxon>
        <taxon>Metazoa</taxon>
        <taxon>Ecdysozoa</taxon>
        <taxon>Arthropoda</taxon>
        <taxon>Hexapoda</taxon>
        <taxon>Insecta</taxon>
        <taxon>Pterygota</taxon>
        <taxon>Neoptera</taxon>
        <taxon>Endopterygota</taxon>
        <taxon>Lepidoptera</taxon>
        <taxon>Glossata</taxon>
        <taxon>Ditrysia</taxon>
        <taxon>Tineoidea</taxon>
        <taxon>Psychidae</taxon>
        <taxon>Oiketicinae</taxon>
        <taxon>Eumeta</taxon>
    </lineage>
</organism>
<dbReference type="EMBL" id="BGZK01000349">
    <property type="protein sequence ID" value="GBP38467.1"/>
    <property type="molecule type" value="Genomic_DNA"/>
</dbReference>
<evidence type="ECO:0000313" key="2">
    <source>
        <dbReference type="EMBL" id="GBP38467.1"/>
    </source>
</evidence>
<sequence length="81" mass="9047">MADQIKRIQIHGSALHSSHNKNRAATEHRRLWPSPRSRFAIFDVAQTLTSHSADYVRPTHAPTDGAGGDHLKITAHCSRRV</sequence>
<comment type="caution">
    <text evidence="2">The sequence shown here is derived from an EMBL/GenBank/DDBJ whole genome shotgun (WGS) entry which is preliminary data.</text>
</comment>
<keyword evidence="3" id="KW-1185">Reference proteome</keyword>
<reference evidence="2 3" key="1">
    <citation type="journal article" date="2019" name="Commun. Biol.">
        <title>The bagworm genome reveals a unique fibroin gene that provides high tensile strength.</title>
        <authorList>
            <person name="Kono N."/>
            <person name="Nakamura H."/>
            <person name="Ohtoshi R."/>
            <person name="Tomita M."/>
            <person name="Numata K."/>
            <person name="Arakawa K."/>
        </authorList>
    </citation>
    <scope>NUCLEOTIDE SEQUENCE [LARGE SCALE GENOMIC DNA]</scope>
</reference>